<reference evidence="1" key="1">
    <citation type="submission" date="2007-02" db="EMBL/GenBank/DDBJ databases">
        <title>Complete sequence of Pyrobaculum calidifontis JCM 11548.</title>
        <authorList>
            <consortium name="US DOE Joint Genome Institute"/>
            <person name="Copeland A."/>
            <person name="Lucas S."/>
            <person name="Lapidus A."/>
            <person name="Barry K."/>
            <person name="Glavina del Rio T."/>
            <person name="Dalin E."/>
            <person name="Tice H."/>
            <person name="Pitluck S."/>
            <person name="Chain P."/>
            <person name="Malfatti S."/>
            <person name="Shin M."/>
            <person name="Vergez L."/>
            <person name="Schmutz J."/>
            <person name="Larimer F."/>
            <person name="Land M."/>
            <person name="Hauser L."/>
            <person name="Kyrpides N."/>
            <person name="Mikhailova N."/>
            <person name="Cozen A.E."/>
            <person name="Fitz-Gibbon S.T."/>
            <person name="House C.H."/>
            <person name="Saltikov C."/>
            <person name="Lowe T.M."/>
            <person name="Richardson P."/>
        </authorList>
    </citation>
    <scope>NUCLEOTIDE SEQUENCE [LARGE SCALE GENOMIC DNA]</scope>
    <source>
        <strain evidence="1">JCM 11548</strain>
    </source>
</reference>
<evidence type="ECO:0008006" key="3">
    <source>
        <dbReference type="Google" id="ProtNLM"/>
    </source>
</evidence>
<organism evidence="1 2">
    <name type="scientific">Pyrobaculum calidifontis (strain DSM 21063 / JCM 11548 / VA1)</name>
    <dbReference type="NCBI Taxonomy" id="410359"/>
    <lineage>
        <taxon>Archaea</taxon>
        <taxon>Thermoproteota</taxon>
        <taxon>Thermoprotei</taxon>
        <taxon>Thermoproteales</taxon>
        <taxon>Thermoproteaceae</taxon>
        <taxon>Pyrobaculum</taxon>
    </lineage>
</organism>
<accession>A3MU55</accession>
<evidence type="ECO:0000313" key="2">
    <source>
        <dbReference type="Proteomes" id="UP000001431"/>
    </source>
</evidence>
<dbReference type="RefSeq" id="WP_011849430.1">
    <property type="nucleotide sequence ID" value="NC_009073.1"/>
</dbReference>
<dbReference type="AlphaFoldDB" id="A3MU55"/>
<dbReference type="Proteomes" id="UP000001431">
    <property type="component" value="Chromosome"/>
</dbReference>
<name>A3MU55_PYRCJ</name>
<dbReference type="GeneID" id="4908829"/>
<dbReference type="EMBL" id="CP000561">
    <property type="protein sequence ID" value="ABO08172.1"/>
    <property type="molecule type" value="Genomic_DNA"/>
</dbReference>
<dbReference type="eggNOG" id="arCOG05491">
    <property type="taxonomic scope" value="Archaea"/>
</dbReference>
<dbReference type="KEGG" id="pcl:Pcal_0746"/>
<protein>
    <recommendedName>
        <fullName evidence="3">PaREP1 domain containing protein</fullName>
    </recommendedName>
</protein>
<gene>
    <name evidence="1" type="ordered locus">Pcal_0746</name>
</gene>
<dbReference type="HOGENOM" id="CLU_2581548_0_0_2"/>
<sequence>MQSDVSAAMLKRVEELQRLAESIAEHHPYWPTLYFTLELLRRVLEKWHSDFTREELEELKWLVEKVADSVAKIPPKD</sequence>
<dbReference type="STRING" id="410359.Pcal_0746"/>
<keyword evidence="2" id="KW-1185">Reference proteome</keyword>
<evidence type="ECO:0000313" key="1">
    <source>
        <dbReference type="EMBL" id="ABO08172.1"/>
    </source>
</evidence>
<dbReference type="OrthoDB" id="26482at2157"/>
<proteinExistence type="predicted"/>